<organism evidence="1 2">
    <name type="scientific">Scutellospora calospora</name>
    <dbReference type="NCBI Taxonomy" id="85575"/>
    <lineage>
        <taxon>Eukaryota</taxon>
        <taxon>Fungi</taxon>
        <taxon>Fungi incertae sedis</taxon>
        <taxon>Mucoromycota</taxon>
        <taxon>Glomeromycotina</taxon>
        <taxon>Glomeromycetes</taxon>
        <taxon>Diversisporales</taxon>
        <taxon>Gigasporaceae</taxon>
        <taxon>Scutellospora</taxon>
    </lineage>
</organism>
<protein>
    <submittedName>
        <fullName evidence="1">5389_t:CDS:1</fullName>
    </submittedName>
</protein>
<sequence>LSTNERFQLLSKSAMTAQPSSNAQPSQREQVPRDSKVMELILRSAGVSDFEPKVVQQLLEFTHRYTIDVIQDAAAYAEHSGKNDIDDDDIKLAIQGRINHSFIHPPQQEFLTQLAKEQNKEPLPPAPLKYGLRLPPERHCLTALNFKIIPEPPALQFIQENPIINPIISSQPETSQNVPVEINDMMMEVQSNEDIQIEPSATQDNSSHDGETDYDMPDAESPDQMNENWKRVRPAEDDNYDF</sequence>
<accession>A0ACA9NDK6</accession>
<dbReference type="EMBL" id="CAJVPM010023720">
    <property type="protein sequence ID" value="CAG8650775.1"/>
    <property type="molecule type" value="Genomic_DNA"/>
</dbReference>
<evidence type="ECO:0000313" key="1">
    <source>
        <dbReference type="EMBL" id="CAG8650775.1"/>
    </source>
</evidence>
<feature type="non-terminal residue" evidence="1">
    <location>
        <position position="1"/>
    </location>
</feature>
<comment type="caution">
    <text evidence="1">The sequence shown here is derived from an EMBL/GenBank/DDBJ whole genome shotgun (WGS) entry which is preliminary data.</text>
</comment>
<gene>
    <name evidence="1" type="ORF">SCALOS_LOCUS8657</name>
</gene>
<evidence type="ECO:0000313" key="2">
    <source>
        <dbReference type="Proteomes" id="UP000789860"/>
    </source>
</evidence>
<proteinExistence type="predicted"/>
<name>A0ACA9NDK6_9GLOM</name>
<reference evidence="1" key="1">
    <citation type="submission" date="2021-06" db="EMBL/GenBank/DDBJ databases">
        <authorList>
            <person name="Kallberg Y."/>
            <person name="Tangrot J."/>
            <person name="Rosling A."/>
        </authorList>
    </citation>
    <scope>NUCLEOTIDE SEQUENCE</scope>
    <source>
        <strain evidence="1">AU212A</strain>
    </source>
</reference>
<dbReference type="Proteomes" id="UP000789860">
    <property type="component" value="Unassembled WGS sequence"/>
</dbReference>
<keyword evidence="2" id="KW-1185">Reference proteome</keyword>